<proteinExistence type="predicted"/>
<feature type="domain" description="BTB" evidence="1">
    <location>
        <begin position="1"/>
        <end position="57"/>
    </location>
</feature>
<evidence type="ECO:0000313" key="3">
    <source>
        <dbReference type="Proteomes" id="UP000664132"/>
    </source>
</evidence>
<reference evidence="2" key="1">
    <citation type="submission" date="2021-02" db="EMBL/GenBank/DDBJ databases">
        <title>Genome sequence Cadophora malorum strain M34.</title>
        <authorList>
            <person name="Stefanovic E."/>
            <person name="Vu D."/>
            <person name="Scully C."/>
            <person name="Dijksterhuis J."/>
            <person name="Roader J."/>
            <person name="Houbraken J."/>
        </authorList>
    </citation>
    <scope>NUCLEOTIDE SEQUENCE</scope>
    <source>
        <strain evidence="2">M34</strain>
    </source>
</reference>
<keyword evidence="3" id="KW-1185">Reference proteome</keyword>
<dbReference type="PANTHER" id="PTHR47843">
    <property type="entry name" value="BTB DOMAIN-CONTAINING PROTEIN-RELATED"/>
    <property type="match status" value="1"/>
</dbReference>
<dbReference type="PROSITE" id="PS50097">
    <property type="entry name" value="BTB"/>
    <property type="match status" value="1"/>
</dbReference>
<sequence>MTAHKAILAFNSAFFEAALYGKFKESQTNTIALPQDSFQTISAFLTWAYSGQIEASCSVEELWVLGDRLRSPHFTNEVMHLALSTYHIEERWLSARGADIALKQTPSGSKLRKFVQNYLNAHGLLCAKALKDEVEFYKNTAYERDCMR</sequence>
<accession>A0A8H7WHB9</accession>
<evidence type="ECO:0000259" key="1">
    <source>
        <dbReference type="PROSITE" id="PS50097"/>
    </source>
</evidence>
<dbReference type="SUPFAM" id="SSF54695">
    <property type="entry name" value="POZ domain"/>
    <property type="match status" value="1"/>
</dbReference>
<dbReference type="CDD" id="cd18186">
    <property type="entry name" value="BTB_POZ_ZBTB_KLHL-like"/>
    <property type="match status" value="1"/>
</dbReference>
<dbReference type="EMBL" id="JAFJYH010000015">
    <property type="protein sequence ID" value="KAG4424931.1"/>
    <property type="molecule type" value="Genomic_DNA"/>
</dbReference>
<name>A0A8H7WHB9_9HELO</name>
<organism evidence="2 3">
    <name type="scientific">Cadophora malorum</name>
    <dbReference type="NCBI Taxonomy" id="108018"/>
    <lineage>
        <taxon>Eukaryota</taxon>
        <taxon>Fungi</taxon>
        <taxon>Dikarya</taxon>
        <taxon>Ascomycota</taxon>
        <taxon>Pezizomycotina</taxon>
        <taxon>Leotiomycetes</taxon>
        <taxon>Helotiales</taxon>
        <taxon>Ploettnerulaceae</taxon>
        <taxon>Cadophora</taxon>
    </lineage>
</organism>
<dbReference type="InterPro" id="IPR011333">
    <property type="entry name" value="SKP1/BTB/POZ_sf"/>
</dbReference>
<dbReference type="AlphaFoldDB" id="A0A8H7WHB9"/>
<dbReference type="InterPro" id="IPR000210">
    <property type="entry name" value="BTB/POZ_dom"/>
</dbReference>
<evidence type="ECO:0000313" key="2">
    <source>
        <dbReference type="EMBL" id="KAG4424931.1"/>
    </source>
</evidence>
<dbReference type="Proteomes" id="UP000664132">
    <property type="component" value="Unassembled WGS sequence"/>
</dbReference>
<gene>
    <name evidence="2" type="ORF">IFR04_001902</name>
</gene>
<comment type="caution">
    <text evidence="2">The sequence shown here is derived from an EMBL/GenBank/DDBJ whole genome shotgun (WGS) entry which is preliminary data.</text>
</comment>
<dbReference type="OrthoDB" id="194443at2759"/>
<dbReference type="Pfam" id="PF00651">
    <property type="entry name" value="BTB"/>
    <property type="match status" value="1"/>
</dbReference>
<protein>
    <recommendedName>
        <fullName evidence="1">BTB domain-containing protein</fullName>
    </recommendedName>
</protein>
<dbReference type="Gene3D" id="3.30.710.10">
    <property type="entry name" value="Potassium Channel Kv1.1, Chain A"/>
    <property type="match status" value="1"/>
</dbReference>